<evidence type="ECO:0000313" key="2">
    <source>
        <dbReference type="Proteomes" id="UP000635606"/>
    </source>
</evidence>
<gene>
    <name evidence="1" type="ORF">Voc01_076030</name>
</gene>
<evidence type="ECO:0000313" key="1">
    <source>
        <dbReference type="EMBL" id="GIJ72686.1"/>
    </source>
</evidence>
<name>A0A8J4EFG2_9ACTN</name>
<dbReference type="RefSeq" id="WP_203932539.1">
    <property type="nucleotide sequence ID" value="NZ_BOPH01000104.1"/>
</dbReference>
<reference evidence="1" key="1">
    <citation type="submission" date="2021-01" db="EMBL/GenBank/DDBJ databases">
        <title>Whole genome shotgun sequence of Virgisporangium ochraceum NBRC 16418.</title>
        <authorList>
            <person name="Komaki H."/>
            <person name="Tamura T."/>
        </authorList>
    </citation>
    <scope>NUCLEOTIDE SEQUENCE</scope>
    <source>
        <strain evidence="1">NBRC 16418</strain>
    </source>
</reference>
<accession>A0A8J4EFG2</accession>
<organism evidence="1 2">
    <name type="scientific">Virgisporangium ochraceum</name>
    <dbReference type="NCBI Taxonomy" id="65505"/>
    <lineage>
        <taxon>Bacteria</taxon>
        <taxon>Bacillati</taxon>
        <taxon>Actinomycetota</taxon>
        <taxon>Actinomycetes</taxon>
        <taxon>Micromonosporales</taxon>
        <taxon>Micromonosporaceae</taxon>
        <taxon>Virgisporangium</taxon>
    </lineage>
</organism>
<dbReference type="Proteomes" id="UP000635606">
    <property type="component" value="Unassembled WGS sequence"/>
</dbReference>
<keyword evidence="2" id="KW-1185">Reference proteome</keyword>
<dbReference type="AlphaFoldDB" id="A0A8J4EFG2"/>
<proteinExistence type="predicted"/>
<dbReference type="EMBL" id="BOPH01000104">
    <property type="protein sequence ID" value="GIJ72686.1"/>
    <property type="molecule type" value="Genomic_DNA"/>
</dbReference>
<protein>
    <submittedName>
        <fullName evidence="1">Uncharacterized protein</fullName>
    </submittedName>
</protein>
<comment type="caution">
    <text evidence="1">The sequence shown here is derived from an EMBL/GenBank/DDBJ whole genome shotgun (WGS) entry which is preliminary data.</text>
</comment>
<sequence length="254" mass="27103">MFADRLPGVVTIEATRDPSIEASWQILADGLQGQRLLLHLDEFTRCLEADGILPLVTPDVRPTDIVGALPPMEPDEAAGSLIVDAGLDVIVSLAHRFDPGTGQGRLVRSVAGLADEWCDAGREPVLHRALVEVTAAAAWWTAFFTVIRHRGVHHSTLRPVSTEVSAETLESAARTAATGAALRLVGEAARGDGRDGTRLAYCRLTTAMIAEEASVGGLLEILAELRLVDLVGLLVPWRGRFTKYRSGTGAGQAE</sequence>